<protein>
    <submittedName>
        <fullName evidence="1">Uncharacterized protein</fullName>
    </submittedName>
</protein>
<accession>A0ABQ2E0H7</accession>
<proteinExistence type="predicted"/>
<keyword evidence="2" id="KW-1185">Reference proteome</keyword>
<name>A0ABQ2E0H7_9ACTN</name>
<gene>
    <name evidence="1" type="ORF">GCM10011583_12170</name>
</gene>
<sequence length="115" mass="12573">MPDTPPSTDWDAIRVPRFLGLTALDILGSRCGAVVDDPVEMALYWLIPAGAGASWDVATTRLDTERVTIPPPRRTQGPGPYWRMCPGQDRWLTDADALRAALEDALGPQQSEATR</sequence>
<dbReference type="RefSeq" id="WP_189106253.1">
    <property type="nucleotide sequence ID" value="NZ_BMMV01000003.1"/>
</dbReference>
<comment type="caution">
    <text evidence="1">The sequence shown here is derived from an EMBL/GenBank/DDBJ whole genome shotgun (WGS) entry which is preliminary data.</text>
</comment>
<evidence type="ECO:0000313" key="1">
    <source>
        <dbReference type="EMBL" id="GGJ82180.1"/>
    </source>
</evidence>
<dbReference type="Proteomes" id="UP000660265">
    <property type="component" value="Unassembled WGS sequence"/>
</dbReference>
<dbReference type="EMBL" id="BMMV01000003">
    <property type="protein sequence ID" value="GGJ82180.1"/>
    <property type="molecule type" value="Genomic_DNA"/>
</dbReference>
<organism evidence="1 2">
    <name type="scientific">Streptomyces camponoticapitis</name>
    <dbReference type="NCBI Taxonomy" id="1616125"/>
    <lineage>
        <taxon>Bacteria</taxon>
        <taxon>Bacillati</taxon>
        <taxon>Actinomycetota</taxon>
        <taxon>Actinomycetes</taxon>
        <taxon>Kitasatosporales</taxon>
        <taxon>Streptomycetaceae</taxon>
        <taxon>Streptomyces</taxon>
    </lineage>
</organism>
<reference evidence="2" key="1">
    <citation type="journal article" date="2019" name="Int. J. Syst. Evol. Microbiol.">
        <title>The Global Catalogue of Microorganisms (GCM) 10K type strain sequencing project: providing services to taxonomists for standard genome sequencing and annotation.</title>
        <authorList>
            <consortium name="The Broad Institute Genomics Platform"/>
            <consortium name="The Broad Institute Genome Sequencing Center for Infectious Disease"/>
            <person name="Wu L."/>
            <person name="Ma J."/>
        </authorList>
    </citation>
    <scope>NUCLEOTIDE SEQUENCE [LARGE SCALE GENOMIC DNA]</scope>
    <source>
        <strain evidence="2">CGMCC 4.7275</strain>
    </source>
</reference>
<evidence type="ECO:0000313" key="2">
    <source>
        <dbReference type="Proteomes" id="UP000660265"/>
    </source>
</evidence>